<evidence type="ECO:0000313" key="1">
    <source>
        <dbReference type="EMBL" id="VUC26069.1"/>
    </source>
</evidence>
<dbReference type="EMBL" id="CABFNS010000742">
    <property type="protein sequence ID" value="VUC26069.1"/>
    <property type="molecule type" value="Genomic_DNA"/>
</dbReference>
<evidence type="ECO:0000313" key="2">
    <source>
        <dbReference type="Proteomes" id="UP000766486"/>
    </source>
</evidence>
<proteinExistence type="predicted"/>
<protein>
    <submittedName>
        <fullName evidence="1">Uncharacterized protein</fullName>
    </submittedName>
</protein>
<name>A0ABY6U503_BIOOC</name>
<gene>
    <name evidence="1" type="ORF">CLO192961_LOCUS179568</name>
</gene>
<sequence length="384" mass="43014">MSLNGETIKEDLVLQKQDITHPDSMITVFYGLVEACQDAWAEQSETGTVSRAFSGILYSDLLRAAVQLEEFEFFEEAAKNRNMTENVPLAFFTWLRQWVGCEHNESASRMNQIRAGLRHCLPSFFEDRFAAIQAFAPLEGSGRKCAAISQFAERELTSGVYDSNPSHLCRSDGLAMVKSARYFDDARFFISECVAQRIFTCYNDPEVVFGFLFQIQQDGIQGIPQEDAAIICHSIAADFLSRATPEEWRSRPAIEALFKKGSPEERSAVNGEHIAEFLSAFLEANPEDEELVLDFLANLIETLPGLHARELPGLWIPFLAALTHILASNDIPFTEPVCQNLYSTFITKLVDEFVGHEPPEVSDYVRPGVSGGCYYCVEVNAFLV</sequence>
<organism evidence="1 2">
    <name type="scientific">Bionectria ochroleuca</name>
    <name type="common">Gliocladium roseum</name>
    <dbReference type="NCBI Taxonomy" id="29856"/>
    <lineage>
        <taxon>Eukaryota</taxon>
        <taxon>Fungi</taxon>
        <taxon>Dikarya</taxon>
        <taxon>Ascomycota</taxon>
        <taxon>Pezizomycotina</taxon>
        <taxon>Sordariomycetes</taxon>
        <taxon>Hypocreomycetidae</taxon>
        <taxon>Hypocreales</taxon>
        <taxon>Bionectriaceae</taxon>
        <taxon>Clonostachys</taxon>
    </lineage>
</organism>
<accession>A0ABY6U503</accession>
<reference evidence="1 2" key="1">
    <citation type="submission" date="2019-06" db="EMBL/GenBank/DDBJ databases">
        <authorList>
            <person name="Broberg M."/>
        </authorList>
    </citation>
    <scope>NUCLEOTIDE SEQUENCE [LARGE SCALE GENOMIC DNA]</scope>
</reference>
<keyword evidence="2" id="KW-1185">Reference proteome</keyword>
<comment type="caution">
    <text evidence="1">The sequence shown here is derived from an EMBL/GenBank/DDBJ whole genome shotgun (WGS) entry which is preliminary data.</text>
</comment>
<dbReference type="Proteomes" id="UP000766486">
    <property type="component" value="Unassembled WGS sequence"/>
</dbReference>